<gene>
    <name evidence="2" type="ORF">J2W98_002204</name>
</gene>
<proteinExistence type="predicted"/>
<keyword evidence="3" id="KW-1185">Reference proteome</keyword>
<feature type="transmembrane region" description="Helical" evidence="1">
    <location>
        <begin position="82"/>
        <end position="104"/>
    </location>
</feature>
<comment type="caution">
    <text evidence="2">The sequence shown here is derived from an EMBL/GenBank/DDBJ whole genome shotgun (WGS) entry which is preliminary data.</text>
</comment>
<keyword evidence="1" id="KW-0472">Membrane</keyword>
<evidence type="ECO:0000313" key="3">
    <source>
        <dbReference type="Proteomes" id="UP001266807"/>
    </source>
</evidence>
<feature type="transmembrane region" description="Helical" evidence="1">
    <location>
        <begin position="6"/>
        <end position="30"/>
    </location>
</feature>
<sequence length="171" mass="19262">MEVITKYLPIVGAGSLVALALLIFKAIALINSSTLEKLLYKSNKRYMVTPLSIALTVATTSMLCVIISFLNDEIKTITDLKVTILASSFLSFLLSLIVFVPLYFTRKKKGRVYYIKDNLNGTDIELYLLKTTDEGYILLSDQPHVKSSTGFKILRKQEDILNRQIYSKLIS</sequence>
<keyword evidence="1" id="KW-0812">Transmembrane</keyword>
<dbReference type="EMBL" id="JAVDUG010000002">
    <property type="protein sequence ID" value="MDR6777942.1"/>
    <property type="molecule type" value="Genomic_DNA"/>
</dbReference>
<evidence type="ECO:0000313" key="2">
    <source>
        <dbReference type="EMBL" id="MDR6777942.1"/>
    </source>
</evidence>
<keyword evidence="1" id="KW-1133">Transmembrane helix</keyword>
<accession>A0ABU1QEU6</accession>
<protein>
    <recommendedName>
        <fullName evidence="4">DUF5673 domain-containing protein</fullName>
    </recommendedName>
</protein>
<feature type="transmembrane region" description="Helical" evidence="1">
    <location>
        <begin position="51"/>
        <end position="70"/>
    </location>
</feature>
<dbReference type="RefSeq" id="WP_068940167.1">
    <property type="nucleotide sequence ID" value="NZ_JAVDUG010000002.1"/>
</dbReference>
<evidence type="ECO:0000256" key="1">
    <source>
        <dbReference type="SAM" id="Phobius"/>
    </source>
</evidence>
<organism evidence="2 3">
    <name type="scientific">Paenibacillus peoriae</name>
    <dbReference type="NCBI Taxonomy" id="59893"/>
    <lineage>
        <taxon>Bacteria</taxon>
        <taxon>Bacillati</taxon>
        <taxon>Bacillota</taxon>
        <taxon>Bacilli</taxon>
        <taxon>Bacillales</taxon>
        <taxon>Paenibacillaceae</taxon>
        <taxon>Paenibacillus</taxon>
    </lineage>
</organism>
<reference evidence="2 3" key="1">
    <citation type="submission" date="2023-07" db="EMBL/GenBank/DDBJ databases">
        <title>Sorghum-associated microbial communities from plants grown in Nebraska, USA.</title>
        <authorList>
            <person name="Schachtman D."/>
        </authorList>
    </citation>
    <scope>NUCLEOTIDE SEQUENCE [LARGE SCALE GENOMIC DNA]</scope>
    <source>
        <strain evidence="2 3">BE143</strain>
    </source>
</reference>
<name>A0ABU1QEU6_9BACL</name>
<evidence type="ECO:0008006" key="4">
    <source>
        <dbReference type="Google" id="ProtNLM"/>
    </source>
</evidence>
<dbReference type="Proteomes" id="UP001266807">
    <property type="component" value="Unassembled WGS sequence"/>
</dbReference>